<dbReference type="GO" id="GO:0005085">
    <property type="term" value="F:guanyl-nucleotide exchange factor activity"/>
    <property type="evidence" value="ECO:0007669"/>
    <property type="project" value="TreeGrafter"/>
</dbReference>
<dbReference type="EC" id="2.3.1.30" evidence="1"/>
<sequence>MWKKLYNIITLNPNYYMGILRVYPKNNVFKKGILHLVTSLNKILLSWEIPLNNTKISCRFAHSIGIVLSEIAKIEEGTLIYQNTTIGANFENVNAPVIGQNCILGANCNIIGDTLIKNNVKIGAGCNIAKSIIEENTKIGMGVVIVNSKIGKNCKIISGSVIHGMTIPDNHMVQPKNGQIVRLSNDGTTAEKK</sequence>
<dbReference type="PANTHER" id="PTHR45887">
    <property type="entry name" value="TRANSLATION INITIATION FACTOR EIF-2B SUBUNIT EPSILON"/>
    <property type="match status" value="1"/>
</dbReference>
<comment type="caution">
    <text evidence="1">The sequence shown here is derived from an EMBL/GenBank/DDBJ whole genome shotgun (WGS) entry which is preliminary data.</text>
</comment>
<organism evidence="1 2">
    <name type="scientific">Methanococcus maripaludis</name>
    <name type="common">Methanococcus deltae</name>
    <dbReference type="NCBI Taxonomy" id="39152"/>
    <lineage>
        <taxon>Archaea</taxon>
        <taxon>Methanobacteriati</taxon>
        <taxon>Methanobacteriota</taxon>
        <taxon>Methanomada group</taxon>
        <taxon>Methanococci</taxon>
        <taxon>Methanococcales</taxon>
        <taxon>Methanococcaceae</taxon>
        <taxon>Methanococcus</taxon>
    </lineage>
</organism>
<name>A0A7J9S296_METMI</name>
<dbReference type="PANTHER" id="PTHR45887:SF1">
    <property type="entry name" value="TRANSLATION INITIATION FACTOR EIF-2B SUBUNIT EPSILON"/>
    <property type="match status" value="1"/>
</dbReference>
<accession>A0A7J9S296</accession>
<dbReference type="RefSeq" id="WP_184229391.1">
    <property type="nucleotide sequence ID" value="NZ_JACHEC010000001.1"/>
</dbReference>
<protein>
    <submittedName>
        <fullName evidence="1">Serine O-acetyltransferase</fullName>
        <ecNumber evidence="1">2.3.1.30</ecNumber>
    </submittedName>
</protein>
<dbReference type="SUPFAM" id="SSF51161">
    <property type="entry name" value="Trimeric LpxA-like enzymes"/>
    <property type="match status" value="1"/>
</dbReference>
<dbReference type="GO" id="GO:0031369">
    <property type="term" value="F:translation initiation factor binding"/>
    <property type="evidence" value="ECO:0007669"/>
    <property type="project" value="TreeGrafter"/>
</dbReference>
<dbReference type="Pfam" id="PF00132">
    <property type="entry name" value="Hexapep"/>
    <property type="match status" value="1"/>
</dbReference>
<keyword evidence="1" id="KW-0808">Transferase</keyword>
<dbReference type="Gene3D" id="2.160.10.10">
    <property type="entry name" value="Hexapeptide repeat proteins"/>
    <property type="match status" value="1"/>
</dbReference>
<dbReference type="Proteomes" id="UP000536195">
    <property type="component" value="Unassembled WGS sequence"/>
</dbReference>
<reference evidence="1 2" key="1">
    <citation type="submission" date="2020-08" db="EMBL/GenBank/DDBJ databases">
        <title>Genomic Encyclopedia of Type Strains, Phase IV (KMG-V): Genome sequencing to study the core and pangenomes of soil and plant-associated prokaryotes.</title>
        <authorList>
            <person name="Whitman W."/>
        </authorList>
    </citation>
    <scope>NUCLEOTIDE SEQUENCE [LARGE SCALE GENOMIC DNA]</scope>
    <source>
        <strain evidence="1 2">C11</strain>
    </source>
</reference>
<dbReference type="EMBL" id="JACHEC010000001">
    <property type="protein sequence ID" value="MBB6400912.1"/>
    <property type="molecule type" value="Genomic_DNA"/>
</dbReference>
<evidence type="ECO:0000313" key="2">
    <source>
        <dbReference type="Proteomes" id="UP000536195"/>
    </source>
</evidence>
<proteinExistence type="predicted"/>
<evidence type="ECO:0000313" key="1">
    <source>
        <dbReference type="EMBL" id="MBB6400912.1"/>
    </source>
</evidence>
<dbReference type="InterPro" id="IPR051956">
    <property type="entry name" value="eIF2B_epsilon"/>
</dbReference>
<dbReference type="GO" id="GO:0003743">
    <property type="term" value="F:translation initiation factor activity"/>
    <property type="evidence" value="ECO:0007669"/>
    <property type="project" value="TreeGrafter"/>
</dbReference>
<gene>
    <name evidence="1" type="ORF">HNP92_000197</name>
</gene>
<dbReference type="AlphaFoldDB" id="A0A7J9S296"/>
<dbReference type="GO" id="GO:0009001">
    <property type="term" value="F:serine O-acetyltransferase activity"/>
    <property type="evidence" value="ECO:0007669"/>
    <property type="project" value="UniProtKB-EC"/>
</dbReference>
<keyword evidence="1" id="KW-0012">Acyltransferase</keyword>
<dbReference type="InterPro" id="IPR011004">
    <property type="entry name" value="Trimer_LpxA-like_sf"/>
</dbReference>
<dbReference type="InterPro" id="IPR001451">
    <property type="entry name" value="Hexapep"/>
</dbReference>